<evidence type="ECO:0000256" key="1">
    <source>
        <dbReference type="ARBA" id="ARBA00022801"/>
    </source>
</evidence>
<organism evidence="3 4">
    <name type="scientific">Hamadaea flava</name>
    <dbReference type="NCBI Taxonomy" id="1742688"/>
    <lineage>
        <taxon>Bacteria</taxon>
        <taxon>Bacillati</taxon>
        <taxon>Actinomycetota</taxon>
        <taxon>Actinomycetes</taxon>
        <taxon>Micromonosporales</taxon>
        <taxon>Micromonosporaceae</taxon>
        <taxon>Hamadaea</taxon>
    </lineage>
</organism>
<comment type="caution">
    <text evidence="3">The sequence shown here is derived from an EMBL/GenBank/DDBJ whole genome shotgun (WGS) entry which is preliminary data.</text>
</comment>
<name>A0ABV8LKU8_9ACTN</name>
<dbReference type="InterPro" id="IPR029058">
    <property type="entry name" value="AB_hydrolase_fold"/>
</dbReference>
<proteinExistence type="predicted"/>
<sequence length="282" mass="31080">MDAYDAVVAQWPVEVETLDLESRFGTTRVLAAGPAVGEPLVLLHGGGATSSVWFADVESLARERRVYAVDLICDAGRSRPRRGAVRTRRDVAGWFATVLDGLGVERADVAGHSYGAWVALAAAVETRRVRRLALIDPTTCFAPMARGYVRRSLPAVVFGGERRWRRFLEWETGGRALDPAWLTLVATRAQGRNRAKVVLPKRPSDEELRALDAPVLLVLGGQSQVHDVTAVREHAEHVLREVSVVMLPDATHHTLPQQHAIELDPFLLDFFAKHDPIAVTPR</sequence>
<dbReference type="SUPFAM" id="SSF53474">
    <property type="entry name" value="alpha/beta-Hydrolases"/>
    <property type="match status" value="1"/>
</dbReference>
<dbReference type="InterPro" id="IPR000073">
    <property type="entry name" value="AB_hydrolase_1"/>
</dbReference>
<keyword evidence="1 3" id="KW-0378">Hydrolase</keyword>
<dbReference type="Gene3D" id="3.40.50.1820">
    <property type="entry name" value="alpha/beta hydrolase"/>
    <property type="match status" value="1"/>
</dbReference>
<dbReference type="PANTHER" id="PTHR43798:SF31">
    <property type="entry name" value="AB HYDROLASE SUPERFAMILY PROTEIN YCLE"/>
    <property type="match status" value="1"/>
</dbReference>
<protein>
    <submittedName>
        <fullName evidence="3">Alpha/beta fold hydrolase</fullName>
    </submittedName>
</protein>
<dbReference type="PANTHER" id="PTHR43798">
    <property type="entry name" value="MONOACYLGLYCEROL LIPASE"/>
    <property type="match status" value="1"/>
</dbReference>
<feature type="domain" description="AB hydrolase-1" evidence="2">
    <location>
        <begin position="40"/>
        <end position="260"/>
    </location>
</feature>
<dbReference type="InterPro" id="IPR050266">
    <property type="entry name" value="AB_hydrolase_sf"/>
</dbReference>
<keyword evidence="4" id="KW-1185">Reference proteome</keyword>
<evidence type="ECO:0000259" key="2">
    <source>
        <dbReference type="Pfam" id="PF12697"/>
    </source>
</evidence>
<dbReference type="RefSeq" id="WP_253754860.1">
    <property type="nucleotide sequence ID" value="NZ_JAMZDZ010000001.1"/>
</dbReference>
<dbReference type="GO" id="GO:0016787">
    <property type="term" value="F:hydrolase activity"/>
    <property type="evidence" value="ECO:0007669"/>
    <property type="project" value="UniProtKB-KW"/>
</dbReference>
<dbReference type="Proteomes" id="UP001595816">
    <property type="component" value="Unassembled WGS sequence"/>
</dbReference>
<dbReference type="EMBL" id="JBHSAY010000006">
    <property type="protein sequence ID" value="MFC4131380.1"/>
    <property type="molecule type" value="Genomic_DNA"/>
</dbReference>
<accession>A0ABV8LKU8</accession>
<evidence type="ECO:0000313" key="3">
    <source>
        <dbReference type="EMBL" id="MFC4131380.1"/>
    </source>
</evidence>
<reference evidence="4" key="1">
    <citation type="journal article" date="2019" name="Int. J. Syst. Evol. Microbiol.">
        <title>The Global Catalogue of Microorganisms (GCM) 10K type strain sequencing project: providing services to taxonomists for standard genome sequencing and annotation.</title>
        <authorList>
            <consortium name="The Broad Institute Genomics Platform"/>
            <consortium name="The Broad Institute Genome Sequencing Center for Infectious Disease"/>
            <person name="Wu L."/>
            <person name="Ma J."/>
        </authorList>
    </citation>
    <scope>NUCLEOTIDE SEQUENCE [LARGE SCALE GENOMIC DNA]</scope>
    <source>
        <strain evidence="4">CGMCC 4.7289</strain>
    </source>
</reference>
<dbReference type="Pfam" id="PF12697">
    <property type="entry name" value="Abhydrolase_6"/>
    <property type="match status" value="1"/>
</dbReference>
<gene>
    <name evidence="3" type="ORF">ACFOZ4_12270</name>
</gene>
<evidence type="ECO:0000313" key="4">
    <source>
        <dbReference type="Proteomes" id="UP001595816"/>
    </source>
</evidence>